<feature type="coiled-coil region" evidence="1">
    <location>
        <begin position="27"/>
        <end position="61"/>
    </location>
</feature>
<protein>
    <submittedName>
        <fullName evidence="3">Uncharacterized protein</fullName>
    </submittedName>
</protein>
<dbReference type="RefSeq" id="WP_066076087.1">
    <property type="nucleotide sequence ID" value="NZ_CP181246.1"/>
</dbReference>
<keyword evidence="2" id="KW-1133">Transmembrane helix</keyword>
<organism evidence="3 4">
    <name type="scientific">Bergeriella denitrificans</name>
    <name type="common">Neisseria denitrificans</name>
    <dbReference type="NCBI Taxonomy" id="494"/>
    <lineage>
        <taxon>Bacteria</taxon>
        <taxon>Pseudomonadati</taxon>
        <taxon>Pseudomonadota</taxon>
        <taxon>Betaproteobacteria</taxon>
        <taxon>Neisseriales</taxon>
        <taxon>Neisseriaceae</taxon>
        <taxon>Bergeriella</taxon>
    </lineage>
</organism>
<evidence type="ECO:0000256" key="1">
    <source>
        <dbReference type="SAM" id="Coils"/>
    </source>
</evidence>
<evidence type="ECO:0000256" key="2">
    <source>
        <dbReference type="SAM" id="Phobius"/>
    </source>
</evidence>
<dbReference type="AlphaFoldDB" id="A0A378UG86"/>
<keyword evidence="1" id="KW-0175">Coiled coil</keyword>
<proteinExistence type="predicted"/>
<sequence>MNDTFLILSLIFLPILIGWMIWHERKLKKQQEAAKQKEIERQQWQQELAAKAEAIREKKRQEMAQRIARCSTLQGYYQENEACRQLIAAHTNHYTRQAARQRLSQDDRLSQIIWESAEIMYESKNIKTVHSRMALIRTKSVALGYCPIEEHDMRVLITHAYIKQMNILFEKAATYKTQSARQKAWGKMADLAQSAMNDKGVYREAFQEFIEYMEKIAPHNRTARKADGSTTV</sequence>
<accession>A0A378UG86</accession>
<keyword evidence="2" id="KW-0472">Membrane</keyword>
<gene>
    <name evidence="3" type="ORF">NCTC10295_01078</name>
</gene>
<evidence type="ECO:0000313" key="4">
    <source>
        <dbReference type="Proteomes" id="UP000254651"/>
    </source>
</evidence>
<dbReference type="Proteomes" id="UP000254651">
    <property type="component" value="Unassembled WGS sequence"/>
</dbReference>
<feature type="transmembrane region" description="Helical" evidence="2">
    <location>
        <begin position="6"/>
        <end position="22"/>
    </location>
</feature>
<evidence type="ECO:0000313" key="3">
    <source>
        <dbReference type="EMBL" id="STZ76317.1"/>
    </source>
</evidence>
<keyword evidence="4" id="KW-1185">Reference proteome</keyword>
<name>A0A378UG86_BERDE</name>
<dbReference type="EMBL" id="UGQS01000002">
    <property type="protein sequence ID" value="STZ76317.1"/>
    <property type="molecule type" value="Genomic_DNA"/>
</dbReference>
<keyword evidence="2" id="KW-0812">Transmembrane</keyword>
<reference evidence="3 4" key="1">
    <citation type="submission" date="2018-06" db="EMBL/GenBank/DDBJ databases">
        <authorList>
            <consortium name="Pathogen Informatics"/>
            <person name="Doyle S."/>
        </authorList>
    </citation>
    <scope>NUCLEOTIDE SEQUENCE [LARGE SCALE GENOMIC DNA]</scope>
    <source>
        <strain evidence="3 4">NCTC10295</strain>
    </source>
</reference>